<dbReference type="PANTHER" id="PTHR47197">
    <property type="entry name" value="PROTEIN NIRF"/>
    <property type="match status" value="1"/>
</dbReference>
<evidence type="ECO:0000313" key="7">
    <source>
        <dbReference type="EMBL" id="TMQ69708.1"/>
    </source>
</evidence>
<dbReference type="InterPro" id="IPR009056">
    <property type="entry name" value="Cyt_c-like_dom"/>
</dbReference>
<dbReference type="GO" id="GO:0046872">
    <property type="term" value="F:metal ion binding"/>
    <property type="evidence" value="ECO:0007669"/>
    <property type="project" value="UniProtKB-KW"/>
</dbReference>
<dbReference type="Gene3D" id="2.130.10.10">
    <property type="entry name" value="YVTN repeat-like/Quinoprotein amine dehydrogenase"/>
    <property type="match status" value="2"/>
</dbReference>
<dbReference type="InterPro" id="IPR036909">
    <property type="entry name" value="Cyt_c-like_dom_sf"/>
</dbReference>
<dbReference type="EMBL" id="VBPB01000288">
    <property type="protein sequence ID" value="TMQ69708.1"/>
    <property type="molecule type" value="Genomic_DNA"/>
</dbReference>
<protein>
    <recommendedName>
        <fullName evidence="6">Cytochrome c domain-containing protein</fullName>
    </recommendedName>
</protein>
<keyword evidence="4 5" id="KW-0408">Iron</keyword>
<keyword evidence="2 5" id="KW-0479">Metal-binding</keyword>
<evidence type="ECO:0000256" key="4">
    <source>
        <dbReference type="ARBA" id="ARBA00023004"/>
    </source>
</evidence>
<dbReference type="GO" id="GO:0009055">
    <property type="term" value="F:electron transfer activity"/>
    <property type="evidence" value="ECO:0007669"/>
    <property type="project" value="InterPro"/>
</dbReference>
<comment type="caution">
    <text evidence="7">The sequence shown here is derived from an EMBL/GenBank/DDBJ whole genome shotgun (WGS) entry which is preliminary data.</text>
</comment>
<gene>
    <name evidence="7" type="ORF">E6K81_14325</name>
</gene>
<evidence type="ECO:0000256" key="2">
    <source>
        <dbReference type="ARBA" id="ARBA00022723"/>
    </source>
</evidence>
<accession>A0A538U1H5</accession>
<dbReference type="Gene3D" id="2.60.40.4070">
    <property type="match status" value="1"/>
</dbReference>
<dbReference type="AlphaFoldDB" id="A0A538U1H5"/>
<reference evidence="7 8" key="1">
    <citation type="journal article" date="2019" name="Nat. Microbiol.">
        <title>Mediterranean grassland soil C-N compound turnover is dependent on rainfall and depth, and is mediated by genomically divergent microorganisms.</title>
        <authorList>
            <person name="Diamond S."/>
            <person name="Andeer P.F."/>
            <person name="Li Z."/>
            <person name="Crits-Christoph A."/>
            <person name="Burstein D."/>
            <person name="Anantharaman K."/>
            <person name="Lane K.R."/>
            <person name="Thomas B.C."/>
            <person name="Pan C."/>
            <person name="Northen T.R."/>
            <person name="Banfield J.F."/>
        </authorList>
    </citation>
    <scope>NUCLEOTIDE SEQUENCE [LARGE SCALE GENOMIC DNA]</scope>
    <source>
        <strain evidence="7">WS_11</strain>
    </source>
</reference>
<dbReference type="Gene3D" id="1.10.760.10">
    <property type="entry name" value="Cytochrome c-like domain"/>
    <property type="match status" value="1"/>
</dbReference>
<dbReference type="Proteomes" id="UP000319771">
    <property type="component" value="Unassembled WGS sequence"/>
</dbReference>
<dbReference type="PROSITE" id="PS51007">
    <property type="entry name" value="CYTC"/>
    <property type="match status" value="1"/>
</dbReference>
<organism evidence="7 8">
    <name type="scientific">Eiseniibacteriota bacterium</name>
    <dbReference type="NCBI Taxonomy" id="2212470"/>
    <lineage>
        <taxon>Bacteria</taxon>
        <taxon>Candidatus Eiseniibacteriota</taxon>
    </lineage>
</organism>
<evidence type="ECO:0000259" key="6">
    <source>
        <dbReference type="PROSITE" id="PS51007"/>
    </source>
</evidence>
<keyword evidence="3" id="KW-0732">Signal</keyword>
<feature type="domain" description="Cytochrome c" evidence="6">
    <location>
        <begin position="612"/>
        <end position="748"/>
    </location>
</feature>
<dbReference type="InterPro" id="IPR015943">
    <property type="entry name" value="WD40/YVTN_repeat-like_dom_sf"/>
</dbReference>
<dbReference type="GO" id="GO:0020037">
    <property type="term" value="F:heme binding"/>
    <property type="evidence" value="ECO:0007669"/>
    <property type="project" value="InterPro"/>
</dbReference>
<name>A0A538U1H5_UNCEI</name>
<dbReference type="PANTHER" id="PTHR47197:SF3">
    <property type="entry name" value="DIHYDRO-HEME D1 DEHYDROGENASE"/>
    <property type="match status" value="1"/>
</dbReference>
<evidence type="ECO:0000256" key="5">
    <source>
        <dbReference type="PROSITE-ProRule" id="PRU00433"/>
    </source>
</evidence>
<dbReference type="SUPFAM" id="SSF51004">
    <property type="entry name" value="C-terminal (heme d1) domain of cytochrome cd1-nitrite reductase"/>
    <property type="match status" value="2"/>
</dbReference>
<sequence length="866" mass="91504">MSYRTWTYRALFVIPLLLGVLVMLGGASGTGLLADGRHHVVGPSHSGPIAVTPDDRFVWVANPDDDSVTLIDVGGDANRVVDRIRVGDEPQNVVISPDGRHVYVSNTRSGTVTVIRTHGSDADVVRTIRVGTEPYGMALTPDGKKLYVANARSNDVSVINTKNLRVADTIDDVGLEPRGVAITSGEDGEDDDAKVYVTQFLGVDRPGVLIGRDDYKEGRVTVISAEDDKVIGQVVLNPIASGFKSNGSVLDHVAPTDPATFTFPTQAFPNQLNSIVIKGNRAYVPNTGASPDGPVRFNVNVQALLSVIDIRSDQEGQAGGAPQTINMNRGINFEPGAPNRTFLAVPWAIEFKHRSNQGYAVLAGSNILVEVDLDADGTPTIHAPTSATDPGAIVRIPVGQNPRGIAINSRDDRAYVMNEVSRDVSVVDLGSKSVVATIATSDLPAPGSEAATLLIGKAIFNSSTGVNLPRLGPAGVIGRRLSSEGWSACASCHPFGLTDGVVWIFASGPRRTLPLNGSFNPHDPQDAKILNHSAIFDELQDFELNIRNVSGGLGLITLADGTTPDPNVKPFVPLANAGRSPALDAMTMFVAHGVRTPISPLSSRHHQGRKGHEVREGRELFEDANCASCHGGGGWASSRRNFSPPPAATRIDADGQLPEFLKPVGTFNPAQANELRANGKPALGAGGFNPPTLLGDFAMGPFLHDGSAITLDDVMALVPHRSAGTGGVDKLASAKDRRALISFLQSIDASTEPFDLGSPGPVPERATLALSETVGELSLAVVGANPAPVAARLAYAQPRAGRVELALFDVSGRRVAKLVDETRPAGRYQVDWDGRQEDGAIARGGVYFARLRTVAGQRVTRLVLAR</sequence>
<keyword evidence="1 5" id="KW-0349">Heme</keyword>
<evidence type="ECO:0000256" key="1">
    <source>
        <dbReference type="ARBA" id="ARBA00022617"/>
    </source>
</evidence>
<dbReference type="SUPFAM" id="SSF46626">
    <property type="entry name" value="Cytochrome c"/>
    <property type="match status" value="1"/>
</dbReference>
<dbReference type="Pfam" id="PF21783">
    <property type="entry name" value="YNCE"/>
    <property type="match status" value="1"/>
</dbReference>
<dbReference type="InterPro" id="IPR048433">
    <property type="entry name" value="YNCE-like_beta-prop"/>
</dbReference>
<dbReference type="InterPro" id="IPR011048">
    <property type="entry name" value="Haem_d1_sf"/>
</dbReference>
<proteinExistence type="predicted"/>
<dbReference type="InterPro" id="IPR011964">
    <property type="entry name" value="YVTN_b-propeller_repeat"/>
</dbReference>
<dbReference type="NCBIfam" id="TIGR02276">
    <property type="entry name" value="beta_rpt_yvtn"/>
    <property type="match status" value="2"/>
</dbReference>
<dbReference type="InterPro" id="IPR051200">
    <property type="entry name" value="Host-pathogen_enzymatic-act"/>
</dbReference>
<evidence type="ECO:0000313" key="8">
    <source>
        <dbReference type="Proteomes" id="UP000319771"/>
    </source>
</evidence>
<evidence type="ECO:0000256" key="3">
    <source>
        <dbReference type="ARBA" id="ARBA00022729"/>
    </source>
</evidence>